<dbReference type="OrthoDB" id="5438043at2"/>
<sequence length="264" mass="29310">MMRKIESAIDLELDGEADLVFSIAAHTLANLESESFTITGDGQPLDVIESVDRSECRLHRVTTSAKHIEMRYSATVLDRAQPNEPEELDLIQFRRPSRYAESDLLGPTARSMFRGKQGFELVDAVVDWVSRNISYVPGSSAPTDGARDTFLKRQGVCRDFAHLTIAFLRANDLPARLVSVYAPGLVPMDFHAVVEVLVDGAWYVVDATHLAPRRLMQRIASGRDAADTAFLSNTIANLRLSKLHVNATSSEVILEDWTERVQLG</sequence>
<dbReference type="EMBL" id="WBJX01000001">
    <property type="protein sequence ID" value="KAB1639743.1"/>
    <property type="molecule type" value="Genomic_DNA"/>
</dbReference>
<feature type="domain" description="Transglutaminase-like" evidence="1">
    <location>
        <begin position="149"/>
        <end position="209"/>
    </location>
</feature>
<comment type="caution">
    <text evidence="2">The sequence shown here is derived from an EMBL/GenBank/DDBJ whole genome shotgun (WGS) entry which is preliminary data.</text>
</comment>
<evidence type="ECO:0000313" key="3">
    <source>
        <dbReference type="Proteomes" id="UP000490386"/>
    </source>
</evidence>
<gene>
    <name evidence="2" type="ORF">F8O03_05360</name>
</gene>
<dbReference type="Gene3D" id="3.10.620.30">
    <property type="match status" value="1"/>
</dbReference>
<dbReference type="AlphaFoldDB" id="A0A7J5B6Z2"/>
<reference evidence="2 3" key="1">
    <citation type="submission" date="2019-09" db="EMBL/GenBank/DDBJ databases">
        <title>Phylogeny of genus Pseudoclavibacter and closely related genus.</title>
        <authorList>
            <person name="Li Y."/>
        </authorList>
    </citation>
    <scope>NUCLEOTIDE SEQUENCE [LARGE SCALE GENOMIC DNA]</scope>
    <source>
        <strain evidence="2 3">THG-MD12</strain>
    </source>
</reference>
<accession>A0A7J5B6Z2</accession>
<name>A0A7J5B6Z2_9MICO</name>
<evidence type="ECO:0000259" key="1">
    <source>
        <dbReference type="SMART" id="SM00460"/>
    </source>
</evidence>
<dbReference type="Gene3D" id="2.60.40.2250">
    <property type="match status" value="1"/>
</dbReference>
<evidence type="ECO:0000313" key="2">
    <source>
        <dbReference type="EMBL" id="KAB1639743.1"/>
    </source>
</evidence>
<dbReference type="Proteomes" id="UP000490386">
    <property type="component" value="Unassembled WGS sequence"/>
</dbReference>
<keyword evidence="3" id="KW-1185">Reference proteome</keyword>
<dbReference type="PANTHER" id="PTHR33490:SF12">
    <property type="entry name" value="BLL5557 PROTEIN"/>
    <property type="match status" value="1"/>
</dbReference>
<dbReference type="InterPro" id="IPR002931">
    <property type="entry name" value="Transglutaminase-like"/>
</dbReference>
<dbReference type="SMART" id="SM00460">
    <property type="entry name" value="TGc"/>
    <property type="match status" value="1"/>
</dbReference>
<dbReference type="SUPFAM" id="SSF54001">
    <property type="entry name" value="Cysteine proteinases"/>
    <property type="match status" value="1"/>
</dbReference>
<dbReference type="Pfam" id="PF01841">
    <property type="entry name" value="Transglut_core"/>
    <property type="match status" value="1"/>
</dbReference>
<proteinExistence type="predicted"/>
<protein>
    <submittedName>
        <fullName evidence="2">Transglutaminase family protein</fullName>
    </submittedName>
</protein>
<organism evidence="2 3">
    <name type="scientific">Pseudoclavibacter terrae</name>
    <dbReference type="NCBI Taxonomy" id="1530195"/>
    <lineage>
        <taxon>Bacteria</taxon>
        <taxon>Bacillati</taxon>
        <taxon>Actinomycetota</taxon>
        <taxon>Actinomycetes</taxon>
        <taxon>Micrococcales</taxon>
        <taxon>Microbacteriaceae</taxon>
        <taxon>Pseudoclavibacter</taxon>
    </lineage>
</organism>
<dbReference type="InterPro" id="IPR038765">
    <property type="entry name" value="Papain-like_cys_pep_sf"/>
</dbReference>
<dbReference type="PANTHER" id="PTHR33490">
    <property type="entry name" value="BLR5614 PROTEIN-RELATED"/>
    <property type="match status" value="1"/>
</dbReference>